<organism evidence="1">
    <name type="scientific">Pseudomonas phage Draal01</name>
    <dbReference type="NCBI Taxonomy" id="3138532"/>
    <lineage>
        <taxon>Viruses</taxon>
    </lineage>
</organism>
<proteinExistence type="predicted"/>
<name>A0AAU6W1H9_9VIRU</name>
<sequence length="179" mass="19545">MSMSTETTNAIVAALPAVKATLIVGTVELNKAIDSVINRGKKLDDSIQLLGLSLLGHTDEHGDITLMNRLLVSFPKGSRRNAFAEWALKFGKFQLNTGADKKDVPFHFARDRATDMLGAEGVMWTEFKPEQDLDKVFDFGALLQALIKKADQATAKDPSKVKNSELIQMARELAAKATA</sequence>
<protein>
    <submittedName>
        <fullName evidence="1">Uncharacterized protein</fullName>
    </submittedName>
</protein>
<accession>A0AAU6W1H9</accession>
<gene>
    <name evidence="1" type="ORF">Draal01_00039</name>
</gene>
<reference evidence="1" key="1">
    <citation type="journal article" date="2024" name="J. Gen. Virol.">
        <title>Novel phages of Pseudomonas syringae unveil numerous potential auxiliary metabolic genes.</title>
        <authorList>
            <person name="Feltin C."/>
            <person name="Garneau J.R."/>
            <person name="Morris C.E."/>
            <person name="Berard A."/>
            <person name="Torres-Barcelo C."/>
        </authorList>
    </citation>
    <scope>NUCLEOTIDE SEQUENCE</scope>
</reference>
<evidence type="ECO:0000313" key="1">
    <source>
        <dbReference type="EMBL" id="XAI70380.1"/>
    </source>
</evidence>
<dbReference type="EMBL" id="PP179322">
    <property type="protein sequence ID" value="XAI70380.1"/>
    <property type="molecule type" value="Genomic_DNA"/>
</dbReference>